<dbReference type="EMBL" id="JASPKZ010009812">
    <property type="protein sequence ID" value="KAJ9575964.1"/>
    <property type="molecule type" value="Genomic_DNA"/>
</dbReference>
<feature type="non-terminal residue" evidence="1">
    <location>
        <position position="1"/>
    </location>
</feature>
<reference evidence="1" key="2">
    <citation type="submission" date="2023-05" db="EMBL/GenBank/DDBJ databases">
        <authorList>
            <person name="Fouks B."/>
        </authorList>
    </citation>
    <scope>NUCLEOTIDE SEQUENCE</scope>
    <source>
        <strain evidence="1">Stay&amp;Tobe</strain>
        <tissue evidence="1">Testes</tissue>
    </source>
</reference>
<gene>
    <name evidence="1" type="ORF">L9F63_007191</name>
</gene>
<sequence length="50" mass="5817">GRSGIRVRKVPNNKNCKISELKKKFEVIKCSQFERPRRVVSFCSVTKFST</sequence>
<name>A0AAD7Z8L2_DIPPU</name>
<reference evidence="1" key="1">
    <citation type="journal article" date="2023" name="IScience">
        <title>Live-bearing cockroach genome reveals convergent evolutionary mechanisms linked to viviparity in insects and beyond.</title>
        <authorList>
            <person name="Fouks B."/>
            <person name="Harrison M.C."/>
            <person name="Mikhailova A.A."/>
            <person name="Marchal E."/>
            <person name="English S."/>
            <person name="Carruthers M."/>
            <person name="Jennings E.C."/>
            <person name="Chiamaka E.L."/>
            <person name="Frigard R.A."/>
            <person name="Pippel M."/>
            <person name="Attardo G.M."/>
            <person name="Benoit J.B."/>
            <person name="Bornberg-Bauer E."/>
            <person name="Tobe S.S."/>
        </authorList>
    </citation>
    <scope>NUCLEOTIDE SEQUENCE</scope>
    <source>
        <strain evidence="1">Stay&amp;Tobe</strain>
    </source>
</reference>
<organism evidence="1 2">
    <name type="scientific">Diploptera punctata</name>
    <name type="common">Pacific beetle cockroach</name>
    <dbReference type="NCBI Taxonomy" id="6984"/>
    <lineage>
        <taxon>Eukaryota</taxon>
        <taxon>Metazoa</taxon>
        <taxon>Ecdysozoa</taxon>
        <taxon>Arthropoda</taxon>
        <taxon>Hexapoda</taxon>
        <taxon>Insecta</taxon>
        <taxon>Pterygota</taxon>
        <taxon>Neoptera</taxon>
        <taxon>Polyneoptera</taxon>
        <taxon>Dictyoptera</taxon>
        <taxon>Blattodea</taxon>
        <taxon>Blaberoidea</taxon>
        <taxon>Blaberidae</taxon>
        <taxon>Diplopterinae</taxon>
        <taxon>Diploptera</taxon>
    </lineage>
</organism>
<dbReference type="Proteomes" id="UP001233999">
    <property type="component" value="Unassembled WGS sequence"/>
</dbReference>
<dbReference type="AlphaFoldDB" id="A0AAD7Z8L2"/>
<accession>A0AAD7Z8L2</accession>
<proteinExistence type="predicted"/>
<feature type="non-terminal residue" evidence="1">
    <location>
        <position position="50"/>
    </location>
</feature>
<comment type="caution">
    <text evidence="1">The sequence shown here is derived from an EMBL/GenBank/DDBJ whole genome shotgun (WGS) entry which is preliminary data.</text>
</comment>
<keyword evidence="2" id="KW-1185">Reference proteome</keyword>
<evidence type="ECO:0000313" key="1">
    <source>
        <dbReference type="EMBL" id="KAJ9575964.1"/>
    </source>
</evidence>
<protein>
    <submittedName>
        <fullName evidence="1">Uncharacterized protein</fullName>
    </submittedName>
</protein>
<evidence type="ECO:0000313" key="2">
    <source>
        <dbReference type="Proteomes" id="UP001233999"/>
    </source>
</evidence>